<comment type="caution">
    <text evidence="1">The sequence shown here is derived from an EMBL/GenBank/DDBJ whole genome shotgun (WGS) entry which is preliminary data.</text>
</comment>
<reference evidence="2" key="1">
    <citation type="journal article" date="2019" name="Int. J. Syst. Evol. Microbiol.">
        <title>The Global Catalogue of Microorganisms (GCM) 10K type strain sequencing project: providing services to taxonomists for standard genome sequencing and annotation.</title>
        <authorList>
            <consortium name="The Broad Institute Genomics Platform"/>
            <consortium name="The Broad Institute Genome Sequencing Center for Infectious Disease"/>
            <person name="Wu L."/>
            <person name="Ma J."/>
        </authorList>
    </citation>
    <scope>NUCLEOTIDE SEQUENCE [LARGE SCALE GENOMIC DNA]</scope>
    <source>
        <strain evidence="2">CGMCC 1.12859</strain>
    </source>
</reference>
<proteinExistence type="predicted"/>
<dbReference type="EMBL" id="JBHTAJ010000084">
    <property type="protein sequence ID" value="MFC7183969.1"/>
    <property type="molecule type" value="Genomic_DNA"/>
</dbReference>
<dbReference type="RefSeq" id="WP_380232561.1">
    <property type="nucleotide sequence ID" value="NZ_JBHSVH010000002.1"/>
</dbReference>
<organism evidence="1 2">
    <name type="scientific">Kitasatospora paranensis</name>
    <dbReference type="NCBI Taxonomy" id="258053"/>
    <lineage>
        <taxon>Bacteria</taxon>
        <taxon>Bacillati</taxon>
        <taxon>Actinomycetota</taxon>
        <taxon>Actinomycetes</taxon>
        <taxon>Kitasatosporales</taxon>
        <taxon>Streptomycetaceae</taxon>
        <taxon>Kitasatospora</taxon>
    </lineage>
</organism>
<sequence>MSSAEGDQAMGPERESGDSVEAAWDFQARSAADWDDRARASTAIWVPPIMQALVDAARNSVLGRFYPFTSHARLCFSTGPRYWLGEGDVLPVCIALLSGGSYSVAHKHDHPVEALLQTTSADEAVTTAVRVLKDHLQP</sequence>
<name>A0ABW2G3D5_9ACTN</name>
<accession>A0ABW2G3D5</accession>
<dbReference type="Pfam" id="PF19692">
    <property type="entry name" value="DUF6193"/>
    <property type="match status" value="1"/>
</dbReference>
<gene>
    <name evidence="1" type="ORF">ACFQMG_30920</name>
</gene>
<dbReference type="InterPro" id="IPR045682">
    <property type="entry name" value="DUF6193"/>
</dbReference>
<keyword evidence="2" id="KW-1185">Reference proteome</keyword>
<evidence type="ECO:0000313" key="1">
    <source>
        <dbReference type="EMBL" id="MFC7183969.1"/>
    </source>
</evidence>
<evidence type="ECO:0000313" key="2">
    <source>
        <dbReference type="Proteomes" id="UP001596435"/>
    </source>
</evidence>
<dbReference type="Proteomes" id="UP001596435">
    <property type="component" value="Unassembled WGS sequence"/>
</dbReference>
<protein>
    <submittedName>
        <fullName evidence="1">DUF6193 family natural product biosynthesis protein</fullName>
    </submittedName>
</protein>